<feature type="compositionally biased region" description="Low complexity" evidence="1">
    <location>
        <begin position="146"/>
        <end position="157"/>
    </location>
</feature>
<dbReference type="OrthoDB" id="417678at2759"/>
<reference evidence="2" key="1">
    <citation type="submission" date="2018-11" db="EMBL/GenBank/DDBJ databases">
        <authorList>
            <consortium name="Pathogen Informatics"/>
        </authorList>
    </citation>
    <scope>NUCLEOTIDE SEQUENCE</scope>
</reference>
<evidence type="ECO:0000256" key="1">
    <source>
        <dbReference type="SAM" id="MobiDB-lite"/>
    </source>
</evidence>
<evidence type="ECO:0000313" key="2">
    <source>
        <dbReference type="EMBL" id="VEL08066.1"/>
    </source>
</evidence>
<feature type="compositionally biased region" description="Basic and acidic residues" evidence="1">
    <location>
        <begin position="189"/>
        <end position="201"/>
    </location>
</feature>
<dbReference type="EMBL" id="CAAALY010003053">
    <property type="protein sequence ID" value="VEL08066.1"/>
    <property type="molecule type" value="Genomic_DNA"/>
</dbReference>
<dbReference type="Proteomes" id="UP000784294">
    <property type="component" value="Unassembled WGS sequence"/>
</dbReference>
<name>A0A448WC30_9PLAT</name>
<evidence type="ECO:0000313" key="3">
    <source>
        <dbReference type="Proteomes" id="UP000784294"/>
    </source>
</evidence>
<feature type="compositionally biased region" description="Acidic residues" evidence="1">
    <location>
        <begin position="223"/>
        <end position="236"/>
    </location>
</feature>
<sequence length="318" mass="35822">MPMHVLMLHASDQLVWNRFETSGLASTFVAVPTALKIVSPTAITTEGQASLTDSPQALEEDIISIRRTWLKTKLDEFRTHMAPKAAKQIDDVYRARLEEVRLLREAAEKAISERNLARIELQAAALANLERRRKLLRKRKKRIRKQQQQENAEQVVAGSNEINDNFTPAAADSLTEPTRKQGPQLDAEAQGKFKQPEKADVNRLTSVSATSGMPNNGSILTAQDDEIDDDDIDTDDDLEDGELEKLEEEEVLQSLHSENELLIQNEDDEVLAFMPPAVVKEPYPETPKDDEENVLSFFDVRELHPVIIGMDKDMSRLS</sequence>
<protein>
    <submittedName>
        <fullName evidence="2">Uncharacterized protein</fullName>
    </submittedName>
</protein>
<accession>A0A448WC30</accession>
<feature type="compositionally biased region" description="Polar residues" evidence="1">
    <location>
        <begin position="203"/>
        <end position="221"/>
    </location>
</feature>
<gene>
    <name evidence="2" type="ORF">PXEA_LOCUS1506</name>
</gene>
<dbReference type="AlphaFoldDB" id="A0A448WC30"/>
<comment type="caution">
    <text evidence="2">The sequence shown here is derived from an EMBL/GenBank/DDBJ whole genome shotgun (WGS) entry which is preliminary data.</text>
</comment>
<organism evidence="2 3">
    <name type="scientific">Protopolystoma xenopodis</name>
    <dbReference type="NCBI Taxonomy" id="117903"/>
    <lineage>
        <taxon>Eukaryota</taxon>
        <taxon>Metazoa</taxon>
        <taxon>Spiralia</taxon>
        <taxon>Lophotrochozoa</taxon>
        <taxon>Platyhelminthes</taxon>
        <taxon>Monogenea</taxon>
        <taxon>Polyopisthocotylea</taxon>
        <taxon>Polystomatidea</taxon>
        <taxon>Polystomatidae</taxon>
        <taxon>Protopolystoma</taxon>
    </lineage>
</organism>
<feature type="region of interest" description="Disordered" evidence="1">
    <location>
        <begin position="138"/>
        <end position="236"/>
    </location>
</feature>
<keyword evidence="3" id="KW-1185">Reference proteome</keyword>
<proteinExistence type="predicted"/>